<evidence type="ECO:0000256" key="1">
    <source>
        <dbReference type="SAM" id="MobiDB-lite"/>
    </source>
</evidence>
<evidence type="ECO:0000313" key="4">
    <source>
        <dbReference type="Proteomes" id="UP000256970"/>
    </source>
</evidence>
<dbReference type="EMBL" id="FNXT01000791">
    <property type="protein sequence ID" value="SZX67351.1"/>
    <property type="molecule type" value="Genomic_DNA"/>
</dbReference>
<protein>
    <recommendedName>
        <fullName evidence="5">CBM10 domain-containing protein</fullName>
    </recommendedName>
</protein>
<feature type="chain" id="PRO_5017086830" description="CBM10 domain-containing protein" evidence="2">
    <location>
        <begin position="28"/>
        <end position="169"/>
    </location>
</feature>
<proteinExistence type="predicted"/>
<gene>
    <name evidence="3" type="ORF">BQ4739_LOCUS7752</name>
</gene>
<feature type="region of interest" description="Disordered" evidence="1">
    <location>
        <begin position="104"/>
        <end position="169"/>
    </location>
</feature>
<accession>A0A383VQ87</accession>
<feature type="signal peptide" evidence="2">
    <location>
        <begin position="1"/>
        <end position="27"/>
    </location>
</feature>
<dbReference type="AlphaFoldDB" id="A0A383VQ87"/>
<dbReference type="Proteomes" id="UP000256970">
    <property type="component" value="Unassembled WGS sequence"/>
</dbReference>
<name>A0A383VQ87_TETOB</name>
<keyword evidence="4" id="KW-1185">Reference proteome</keyword>
<sequence>MMRAAMKASVAFTAALVILLLASPIQASLPRQQRRRLTASAVAVSSSTARDGASVSSTSQATSTGAPAASIVVAKGSGQGTTINCEQEAKNNQTLYKECIKDKSNSNGTASAASVPSAGTTTVPWANATRCTKPASAYQVKKDAQGKPWGWENNSTSCALRDDKGNATA</sequence>
<evidence type="ECO:0008006" key="5">
    <source>
        <dbReference type="Google" id="ProtNLM"/>
    </source>
</evidence>
<evidence type="ECO:0000256" key="2">
    <source>
        <dbReference type="SAM" id="SignalP"/>
    </source>
</evidence>
<evidence type="ECO:0000313" key="3">
    <source>
        <dbReference type="EMBL" id="SZX67351.1"/>
    </source>
</evidence>
<reference evidence="3 4" key="1">
    <citation type="submission" date="2016-10" db="EMBL/GenBank/DDBJ databases">
        <authorList>
            <person name="Cai Z."/>
        </authorList>
    </citation>
    <scope>NUCLEOTIDE SEQUENCE [LARGE SCALE GENOMIC DNA]</scope>
</reference>
<feature type="compositionally biased region" description="Basic and acidic residues" evidence="1">
    <location>
        <begin position="160"/>
        <end position="169"/>
    </location>
</feature>
<organism evidence="3 4">
    <name type="scientific">Tetradesmus obliquus</name>
    <name type="common">Green alga</name>
    <name type="synonym">Acutodesmus obliquus</name>
    <dbReference type="NCBI Taxonomy" id="3088"/>
    <lineage>
        <taxon>Eukaryota</taxon>
        <taxon>Viridiplantae</taxon>
        <taxon>Chlorophyta</taxon>
        <taxon>core chlorophytes</taxon>
        <taxon>Chlorophyceae</taxon>
        <taxon>CS clade</taxon>
        <taxon>Sphaeropleales</taxon>
        <taxon>Scenedesmaceae</taxon>
        <taxon>Tetradesmus</taxon>
    </lineage>
</organism>
<feature type="compositionally biased region" description="Polar residues" evidence="1">
    <location>
        <begin position="105"/>
        <end position="124"/>
    </location>
</feature>
<keyword evidence="2" id="KW-0732">Signal</keyword>